<accession>A0A1C4VK42</accession>
<dbReference type="Proteomes" id="UP000198242">
    <property type="component" value="Chromosome I"/>
</dbReference>
<protein>
    <recommendedName>
        <fullName evidence="3">Helix-turn-helix domain-containing protein</fullName>
    </recommendedName>
</protein>
<name>A0A1C4VK42_MICVI</name>
<sequence length="96" mass="10659">MSPPDPDVARLIAEEVLRHRGEFQASIAYLHALIRRQLPDSPASESAAATATHIRWARRDLGAFGIATRRQPSGPGRREWCFRLVAVPVETRSEAS</sequence>
<evidence type="ECO:0000313" key="2">
    <source>
        <dbReference type="Proteomes" id="UP000198242"/>
    </source>
</evidence>
<reference evidence="2" key="1">
    <citation type="submission" date="2016-06" db="EMBL/GenBank/DDBJ databases">
        <authorList>
            <person name="Varghese N."/>
            <person name="Submissions Spin"/>
        </authorList>
    </citation>
    <scope>NUCLEOTIDE SEQUENCE [LARGE SCALE GENOMIC DNA]</scope>
    <source>
        <strain evidence="2">DSM 43909</strain>
    </source>
</reference>
<organism evidence="1 2">
    <name type="scientific">Micromonospora viridifaciens</name>
    <dbReference type="NCBI Taxonomy" id="1881"/>
    <lineage>
        <taxon>Bacteria</taxon>
        <taxon>Bacillati</taxon>
        <taxon>Actinomycetota</taxon>
        <taxon>Actinomycetes</taxon>
        <taxon>Micromonosporales</taxon>
        <taxon>Micromonosporaceae</taxon>
        <taxon>Micromonospora</taxon>
    </lineage>
</organism>
<keyword evidence="2" id="KW-1185">Reference proteome</keyword>
<dbReference type="EMBL" id="LT607411">
    <property type="protein sequence ID" value="SCE84181.1"/>
    <property type="molecule type" value="Genomic_DNA"/>
</dbReference>
<evidence type="ECO:0000313" key="1">
    <source>
        <dbReference type="EMBL" id="SCE84181.1"/>
    </source>
</evidence>
<gene>
    <name evidence="1" type="ORF">GA0074695_1533</name>
</gene>
<dbReference type="AlphaFoldDB" id="A0A1C4VK42"/>
<evidence type="ECO:0008006" key="3">
    <source>
        <dbReference type="Google" id="ProtNLM"/>
    </source>
</evidence>
<proteinExistence type="predicted"/>